<proteinExistence type="predicted"/>
<evidence type="ECO:0000259" key="1">
    <source>
        <dbReference type="PROSITE" id="PS51186"/>
    </source>
</evidence>
<dbReference type="SUPFAM" id="SSF55729">
    <property type="entry name" value="Acyl-CoA N-acyltransferases (Nat)"/>
    <property type="match status" value="1"/>
</dbReference>
<dbReference type="InterPro" id="IPR016181">
    <property type="entry name" value="Acyl_CoA_acyltransferase"/>
</dbReference>
<evidence type="ECO:0000313" key="3">
    <source>
        <dbReference type="Proteomes" id="UP000286003"/>
    </source>
</evidence>
<dbReference type="InterPro" id="IPR000182">
    <property type="entry name" value="GNAT_dom"/>
</dbReference>
<dbReference type="GO" id="GO:0016747">
    <property type="term" value="F:acyltransferase activity, transferring groups other than amino-acyl groups"/>
    <property type="evidence" value="ECO:0007669"/>
    <property type="project" value="InterPro"/>
</dbReference>
<accession>A0AB37M3V1</accession>
<evidence type="ECO:0000313" key="2">
    <source>
        <dbReference type="EMBL" id="RHN02335.1"/>
    </source>
</evidence>
<sequence length="153" mass="17467">MRIRETTLDDIELLIKLRLDFIIMIGAELSDENKHILRIQLDNYYRKHILLGDFIAYLAEDEHRIMAAAFMVIGERPAGMSFITGITGTILNVITYPEFRNNGYATLLIKSLIHKAKKLNVTAIDLNATQMGEKVYQHLGFATIEDTAMRLIL</sequence>
<dbReference type="CDD" id="cd04301">
    <property type="entry name" value="NAT_SF"/>
    <property type="match status" value="1"/>
</dbReference>
<reference evidence="2 3" key="1">
    <citation type="submission" date="2018-08" db="EMBL/GenBank/DDBJ databases">
        <title>A genome reference for cultivated species of the human gut microbiota.</title>
        <authorList>
            <person name="Zou Y."/>
            <person name="Xue W."/>
            <person name="Luo G."/>
        </authorList>
    </citation>
    <scope>NUCLEOTIDE SEQUENCE [LARGE SCALE GENOMIC DNA]</scope>
    <source>
        <strain evidence="2 3">AF31-23</strain>
    </source>
</reference>
<dbReference type="Gene3D" id="3.40.630.30">
    <property type="match status" value="1"/>
</dbReference>
<name>A0AB37M3V1_9BACE</name>
<dbReference type="PROSITE" id="PS51186">
    <property type="entry name" value="GNAT"/>
    <property type="match status" value="1"/>
</dbReference>
<dbReference type="EMBL" id="QRQM01000035">
    <property type="protein sequence ID" value="RHN02335.1"/>
    <property type="molecule type" value="Genomic_DNA"/>
</dbReference>
<protein>
    <submittedName>
        <fullName evidence="2">GNAT family N-acetyltransferase</fullName>
    </submittedName>
</protein>
<gene>
    <name evidence="2" type="ORF">DWZ32_21335</name>
</gene>
<organism evidence="2 3">
    <name type="scientific">Bacteroides intestinalis</name>
    <dbReference type="NCBI Taxonomy" id="329854"/>
    <lineage>
        <taxon>Bacteria</taxon>
        <taxon>Pseudomonadati</taxon>
        <taxon>Bacteroidota</taxon>
        <taxon>Bacteroidia</taxon>
        <taxon>Bacteroidales</taxon>
        <taxon>Bacteroidaceae</taxon>
        <taxon>Bacteroides</taxon>
    </lineage>
</organism>
<dbReference type="Proteomes" id="UP000286003">
    <property type="component" value="Unassembled WGS sequence"/>
</dbReference>
<feature type="domain" description="N-acetyltransferase" evidence="1">
    <location>
        <begin position="1"/>
        <end position="153"/>
    </location>
</feature>
<comment type="caution">
    <text evidence="2">The sequence shown here is derived from an EMBL/GenBank/DDBJ whole genome shotgun (WGS) entry which is preliminary data.</text>
</comment>
<dbReference type="Pfam" id="PF00583">
    <property type="entry name" value="Acetyltransf_1"/>
    <property type="match status" value="1"/>
</dbReference>
<dbReference type="RefSeq" id="WP_118477377.1">
    <property type="nucleotide sequence ID" value="NZ_JAQCXL010000035.1"/>
</dbReference>
<dbReference type="AlphaFoldDB" id="A0AB37M3V1"/>